<gene>
    <name evidence="11" type="ORF">METHB2_310024</name>
</gene>
<evidence type="ECO:0000256" key="4">
    <source>
        <dbReference type="ARBA" id="ARBA00022475"/>
    </source>
</evidence>
<sequence>MAQVEHATGKKKKFSKKIVVIGGIALLVLLIGGGAAFFFLKGTPVPAAVEKSASHEEEEAGEKLYYDMSNPFIVNFPKDSSAKLMRISVAFLVEGQETIDALKKHEPMVRNNLLMLMSAQQADELKNREGKEKLRSAMLREVTEVLMKMAGKSHIKEVFFTSFVMQ</sequence>
<accession>A0A8S0Y6C2</accession>
<evidence type="ECO:0000256" key="10">
    <source>
        <dbReference type="RuleBase" id="RU364125"/>
    </source>
</evidence>
<name>A0A8S0Y6C2_9GAMM</name>
<keyword evidence="11" id="KW-0966">Cell projection</keyword>
<evidence type="ECO:0000256" key="1">
    <source>
        <dbReference type="ARBA" id="ARBA00002254"/>
    </source>
</evidence>
<evidence type="ECO:0000256" key="6">
    <source>
        <dbReference type="ARBA" id="ARBA00022692"/>
    </source>
</evidence>
<keyword evidence="7 10" id="KW-0283">Flagellar rotation</keyword>
<keyword evidence="8 10" id="KW-1133">Transmembrane helix</keyword>
<evidence type="ECO:0000256" key="5">
    <source>
        <dbReference type="ARBA" id="ARBA00022500"/>
    </source>
</evidence>
<dbReference type="GO" id="GO:0009425">
    <property type="term" value="C:bacterial-type flagellum basal body"/>
    <property type="evidence" value="ECO:0007669"/>
    <property type="project" value="InterPro"/>
</dbReference>
<dbReference type="EMBL" id="CADCXN010000060">
    <property type="protein sequence ID" value="CAA9890993.1"/>
    <property type="molecule type" value="Genomic_DNA"/>
</dbReference>
<keyword evidence="12" id="KW-1185">Reference proteome</keyword>
<dbReference type="InterPro" id="IPR005503">
    <property type="entry name" value="FliL"/>
</dbReference>
<dbReference type="GO" id="GO:0005886">
    <property type="term" value="C:plasma membrane"/>
    <property type="evidence" value="ECO:0007669"/>
    <property type="project" value="UniProtKB-SubCell"/>
</dbReference>
<evidence type="ECO:0000256" key="3">
    <source>
        <dbReference type="ARBA" id="ARBA00008281"/>
    </source>
</evidence>
<dbReference type="PANTHER" id="PTHR35091">
    <property type="entry name" value="FLAGELLAR PROTEIN FLIL"/>
    <property type="match status" value="1"/>
</dbReference>
<proteinExistence type="inferred from homology"/>
<evidence type="ECO:0000256" key="8">
    <source>
        <dbReference type="ARBA" id="ARBA00022989"/>
    </source>
</evidence>
<comment type="caution">
    <text evidence="11">The sequence shown here is derived from an EMBL/GenBank/DDBJ whole genome shotgun (WGS) entry which is preliminary data.</text>
</comment>
<comment type="subcellular location">
    <subcellularLocation>
        <location evidence="10">Cell inner membrane</location>
    </subcellularLocation>
    <subcellularLocation>
        <location evidence="2">Cell membrane</location>
        <topology evidence="2">Single-pass membrane protein</topology>
    </subcellularLocation>
</comment>
<protein>
    <recommendedName>
        <fullName evidence="10">Flagellar protein FliL</fullName>
    </recommendedName>
</protein>
<dbReference type="GO" id="GO:0006935">
    <property type="term" value="P:chemotaxis"/>
    <property type="evidence" value="ECO:0007669"/>
    <property type="project" value="UniProtKB-KW"/>
</dbReference>
<comment type="similarity">
    <text evidence="3 10">Belongs to the FliL family.</text>
</comment>
<dbReference type="Pfam" id="PF03748">
    <property type="entry name" value="FliL"/>
    <property type="match status" value="1"/>
</dbReference>
<keyword evidence="11" id="KW-0282">Flagellum</keyword>
<evidence type="ECO:0000256" key="7">
    <source>
        <dbReference type="ARBA" id="ARBA00022779"/>
    </source>
</evidence>
<comment type="function">
    <text evidence="1 10">Controls the rotational direction of flagella during chemotaxis.</text>
</comment>
<dbReference type="AlphaFoldDB" id="A0A8S0Y6C2"/>
<feature type="transmembrane region" description="Helical" evidence="10">
    <location>
        <begin position="18"/>
        <end position="40"/>
    </location>
</feature>
<keyword evidence="4" id="KW-1003">Cell membrane</keyword>
<keyword evidence="6 10" id="KW-0812">Transmembrane</keyword>
<keyword evidence="9 10" id="KW-0472">Membrane</keyword>
<organism evidence="11 12">
    <name type="scientific">Candidatus Methylobacter favarea</name>
    <dbReference type="NCBI Taxonomy" id="2707345"/>
    <lineage>
        <taxon>Bacteria</taxon>
        <taxon>Pseudomonadati</taxon>
        <taxon>Pseudomonadota</taxon>
        <taxon>Gammaproteobacteria</taxon>
        <taxon>Methylococcales</taxon>
        <taxon>Methylococcaceae</taxon>
        <taxon>Methylobacter</taxon>
    </lineage>
</organism>
<evidence type="ECO:0000256" key="2">
    <source>
        <dbReference type="ARBA" id="ARBA00004162"/>
    </source>
</evidence>
<keyword evidence="5 10" id="KW-0145">Chemotaxis</keyword>
<dbReference type="Proteomes" id="UP000494216">
    <property type="component" value="Unassembled WGS sequence"/>
</dbReference>
<keyword evidence="10" id="KW-0997">Cell inner membrane</keyword>
<reference evidence="11 12" key="1">
    <citation type="submission" date="2020-02" db="EMBL/GenBank/DDBJ databases">
        <authorList>
            <person name="Hogendoorn C."/>
        </authorList>
    </citation>
    <scope>NUCLEOTIDE SEQUENCE [LARGE SCALE GENOMIC DNA]</scope>
    <source>
        <strain evidence="11">METHB21</strain>
    </source>
</reference>
<dbReference type="PANTHER" id="PTHR35091:SF2">
    <property type="entry name" value="FLAGELLAR PROTEIN FLIL"/>
    <property type="match status" value="1"/>
</dbReference>
<evidence type="ECO:0000256" key="9">
    <source>
        <dbReference type="ARBA" id="ARBA00023136"/>
    </source>
</evidence>
<keyword evidence="11" id="KW-0969">Cilium</keyword>
<evidence type="ECO:0000313" key="12">
    <source>
        <dbReference type="Proteomes" id="UP000494216"/>
    </source>
</evidence>
<evidence type="ECO:0000313" key="11">
    <source>
        <dbReference type="EMBL" id="CAA9890993.1"/>
    </source>
</evidence>
<dbReference type="RefSeq" id="WP_174625893.1">
    <property type="nucleotide sequence ID" value="NZ_CADCXN010000060.1"/>
</dbReference>
<dbReference type="GO" id="GO:0071978">
    <property type="term" value="P:bacterial-type flagellum-dependent swarming motility"/>
    <property type="evidence" value="ECO:0007669"/>
    <property type="project" value="TreeGrafter"/>
</dbReference>